<reference evidence="4" key="1">
    <citation type="submission" date="2017-02" db="UniProtKB">
        <authorList>
            <consortium name="WormBaseParasite"/>
        </authorList>
    </citation>
    <scope>IDENTIFICATION</scope>
</reference>
<evidence type="ECO:0000313" key="3">
    <source>
        <dbReference type="Proteomes" id="UP000278807"/>
    </source>
</evidence>
<evidence type="ECO:0000313" key="4">
    <source>
        <dbReference type="WBParaSite" id="HNAJ_0000074401-mRNA-1"/>
    </source>
</evidence>
<dbReference type="EMBL" id="UZAE01000233">
    <property type="protein sequence ID" value="VDN96603.1"/>
    <property type="molecule type" value="Genomic_DNA"/>
</dbReference>
<sequence>MNSSCSLESLASTIVALKEDVCHQPTKEDLNRIKKELRKRTESLQNKGRHILYSWEDRYNQFEINDHIKRLERRVDELDFQVEKTINANALFLSKLVQGTEANFLPEKY</sequence>
<protein>
    <submittedName>
        <fullName evidence="4">CC126 protein</fullName>
    </submittedName>
</protein>
<dbReference type="WBParaSite" id="HNAJ_0000074401-mRNA-1">
    <property type="protein sequence ID" value="HNAJ_0000074401-mRNA-1"/>
    <property type="gene ID" value="HNAJ_0000074401"/>
</dbReference>
<keyword evidence="1" id="KW-0175">Coiled coil</keyword>
<proteinExistence type="predicted"/>
<dbReference type="AlphaFoldDB" id="A0A0R3T1J2"/>
<accession>A0A0R3T1J2</accession>
<organism evidence="4">
    <name type="scientific">Rodentolepis nana</name>
    <name type="common">Dwarf tapeworm</name>
    <name type="synonym">Hymenolepis nana</name>
    <dbReference type="NCBI Taxonomy" id="102285"/>
    <lineage>
        <taxon>Eukaryota</taxon>
        <taxon>Metazoa</taxon>
        <taxon>Spiralia</taxon>
        <taxon>Lophotrochozoa</taxon>
        <taxon>Platyhelminthes</taxon>
        <taxon>Cestoda</taxon>
        <taxon>Eucestoda</taxon>
        <taxon>Cyclophyllidea</taxon>
        <taxon>Hymenolepididae</taxon>
        <taxon>Rodentolepis</taxon>
    </lineage>
</organism>
<reference evidence="2 3" key="2">
    <citation type="submission" date="2018-11" db="EMBL/GenBank/DDBJ databases">
        <authorList>
            <consortium name="Pathogen Informatics"/>
        </authorList>
    </citation>
    <scope>NUCLEOTIDE SEQUENCE [LARGE SCALE GENOMIC DNA]</scope>
</reference>
<name>A0A0R3T1J2_RODNA</name>
<dbReference type="Proteomes" id="UP000278807">
    <property type="component" value="Unassembled WGS sequence"/>
</dbReference>
<gene>
    <name evidence="2" type="ORF">HNAJ_LOCUS744</name>
</gene>
<keyword evidence="3" id="KW-1185">Reference proteome</keyword>
<evidence type="ECO:0000313" key="2">
    <source>
        <dbReference type="EMBL" id="VDN96603.1"/>
    </source>
</evidence>
<feature type="coiled-coil region" evidence="1">
    <location>
        <begin position="27"/>
        <end position="88"/>
    </location>
</feature>
<evidence type="ECO:0000256" key="1">
    <source>
        <dbReference type="SAM" id="Coils"/>
    </source>
</evidence>